<dbReference type="Proteomes" id="UP000887576">
    <property type="component" value="Unplaced"/>
</dbReference>
<name>A0AC34RAM6_9BILA</name>
<evidence type="ECO:0000313" key="1">
    <source>
        <dbReference type="Proteomes" id="UP000887576"/>
    </source>
</evidence>
<evidence type="ECO:0000313" key="2">
    <source>
        <dbReference type="WBParaSite" id="JU765_v2.g5208.t1"/>
    </source>
</evidence>
<proteinExistence type="predicted"/>
<protein>
    <submittedName>
        <fullName evidence="2">Uncharacterized protein</fullName>
    </submittedName>
</protein>
<sequence length="196" mass="21612">NRTKLFARNHKWIVIGTGLLVALVIFITLFLTIGPFAGKKDEASLPDSSHNSTEPHIVPRLNIIILAMKTESHEDFEKSVDNVKLIISLSQIMGFGVEAFVIKDTCQQVKIENGTISGADLDAKNATLKYNFGKCQNQLKPKGILLVIPPCNLLAAQKEACKQLIANIENRFPFFIDSLAKADEILAKLQQIQAEG</sequence>
<reference evidence="2" key="1">
    <citation type="submission" date="2022-11" db="UniProtKB">
        <authorList>
            <consortium name="WormBaseParasite"/>
        </authorList>
    </citation>
    <scope>IDENTIFICATION</scope>
</reference>
<accession>A0AC34RAM6</accession>
<organism evidence="1 2">
    <name type="scientific">Panagrolaimus sp. JU765</name>
    <dbReference type="NCBI Taxonomy" id="591449"/>
    <lineage>
        <taxon>Eukaryota</taxon>
        <taxon>Metazoa</taxon>
        <taxon>Ecdysozoa</taxon>
        <taxon>Nematoda</taxon>
        <taxon>Chromadorea</taxon>
        <taxon>Rhabditida</taxon>
        <taxon>Tylenchina</taxon>
        <taxon>Panagrolaimomorpha</taxon>
        <taxon>Panagrolaimoidea</taxon>
        <taxon>Panagrolaimidae</taxon>
        <taxon>Panagrolaimus</taxon>
    </lineage>
</organism>
<dbReference type="WBParaSite" id="JU765_v2.g5208.t1">
    <property type="protein sequence ID" value="JU765_v2.g5208.t1"/>
    <property type="gene ID" value="JU765_v2.g5208"/>
</dbReference>